<proteinExistence type="predicted"/>
<sequence>MHDTPRIRGPLCARGMRWHPPHVPARRQCSKERREDEGGRTHCTPQAPVARNLKDSSHPAPAAAPR</sequence>
<accession>A0AAD7GJJ6</accession>
<keyword evidence="3" id="KW-1185">Reference proteome</keyword>
<protein>
    <submittedName>
        <fullName evidence="2">Uncharacterized protein</fullName>
    </submittedName>
</protein>
<evidence type="ECO:0000313" key="3">
    <source>
        <dbReference type="Proteomes" id="UP001221757"/>
    </source>
</evidence>
<dbReference type="AlphaFoldDB" id="A0AAD7GJJ6"/>
<evidence type="ECO:0000256" key="1">
    <source>
        <dbReference type="SAM" id="MobiDB-lite"/>
    </source>
</evidence>
<dbReference type="Proteomes" id="UP001221757">
    <property type="component" value="Unassembled WGS sequence"/>
</dbReference>
<reference evidence="2" key="1">
    <citation type="submission" date="2023-03" db="EMBL/GenBank/DDBJ databases">
        <title>Massive genome expansion in bonnet fungi (Mycena s.s.) driven by repeated elements and novel gene families across ecological guilds.</title>
        <authorList>
            <consortium name="Lawrence Berkeley National Laboratory"/>
            <person name="Harder C.B."/>
            <person name="Miyauchi S."/>
            <person name="Viragh M."/>
            <person name="Kuo A."/>
            <person name="Thoen E."/>
            <person name="Andreopoulos B."/>
            <person name="Lu D."/>
            <person name="Skrede I."/>
            <person name="Drula E."/>
            <person name="Henrissat B."/>
            <person name="Morin E."/>
            <person name="Kohler A."/>
            <person name="Barry K."/>
            <person name="LaButti K."/>
            <person name="Morin E."/>
            <person name="Salamov A."/>
            <person name="Lipzen A."/>
            <person name="Mereny Z."/>
            <person name="Hegedus B."/>
            <person name="Baldrian P."/>
            <person name="Stursova M."/>
            <person name="Weitz H."/>
            <person name="Taylor A."/>
            <person name="Grigoriev I.V."/>
            <person name="Nagy L.G."/>
            <person name="Martin F."/>
            <person name="Kauserud H."/>
        </authorList>
    </citation>
    <scope>NUCLEOTIDE SEQUENCE</scope>
    <source>
        <strain evidence="2">CBHHK067</strain>
    </source>
</reference>
<feature type="region of interest" description="Disordered" evidence="1">
    <location>
        <begin position="1"/>
        <end position="66"/>
    </location>
</feature>
<comment type="caution">
    <text evidence="2">The sequence shown here is derived from an EMBL/GenBank/DDBJ whole genome shotgun (WGS) entry which is preliminary data.</text>
</comment>
<organism evidence="2 3">
    <name type="scientific">Mycena rosella</name>
    <name type="common">Pink bonnet</name>
    <name type="synonym">Agaricus rosellus</name>
    <dbReference type="NCBI Taxonomy" id="1033263"/>
    <lineage>
        <taxon>Eukaryota</taxon>
        <taxon>Fungi</taxon>
        <taxon>Dikarya</taxon>
        <taxon>Basidiomycota</taxon>
        <taxon>Agaricomycotina</taxon>
        <taxon>Agaricomycetes</taxon>
        <taxon>Agaricomycetidae</taxon>
        <taxon>Agaricales</taxon>
        <taxon>Marasmiineae</taxon>
        <taxon>Mycenaceae</taxon>
        <taxon>Mycena</taxon>
    </lineage>
</organism>
<dbReference type="EMBL" id="JARKIE010000054">
    <property type="protein sequence ID" value="KAJ7692088.1"/>
    <property type="molecule type" value="Genomic_DNA"/>
</dbReference>
<evidence type="ECO:0000313" key="2">
    <source>
        <dbReference type="EMBL" id="KAJ7692088.1"/>
    </source>
</evidence>
<gene>
    <name evidence="2" type="ORF">B0H17DRAFT_1061872</name>
</gene>
<feature type="compositionally biased region" description="Basic and acidic residues" evidence="1">
    <location>
        <begin position="29"/>
        <end position="40"/>
    </location>
</feature>
<name>A0AAD7GJJ6_MYCRO</name>